<feature type="region of interest" description="Disordered" evidence="1">
    <location>
        <begin position="74"/>
        <end position="208"/>
    </location>
</feature>
<evidence type="ECO:0000256" key="1">
    <source>
        <dbReference type="SAM" id="MobiDB-lite"/>
    </source>
</evidence>
<evidence type="ECO:0000313" key="3">
    <source>
        <dbReference type="Proteomes" id="UP000245711"/>
    </source>
</evidence>
<evidence type="ECO:0000313" key="2">
    <source>
        <dbReference type="EMBL" id="AWK76068.1"/>
    </source>
</evidence>
<keyword evidence="2" id="KW-0614">Plasmid</keyword>
<accession>A0A2S2C5K7</accession>
<dbReference type="EMBL" id="CP021355">
    <property type="protein sequence ID" value="AWK76068.1"/>
    <property type="molecule type" value="Genomic_DNA"/>
</dbReference>
<protein>
    <submittedName>
        <fullName evidence="2">Uncharacterized protein</fullName>
    </submittedName>
</protein>
<gene>
    <name evidence="2" type="ORF">CBI38_31430</name>
</gene>
<geneLocation type="plasmid" evidence="3">
    <name>prb98</name>
</geneLocation>
<dbReference type="AlphaFoldDB" id="A0A2S2C5K7"/>
<proteinExistence type="predicted"/>
<sequence>MRQTERRADLGLDGPRIQVPPRWVDVDGQTMLDISRGIPPASLPGWQAIYILGCTTSGLHDPAAHTRESKGQTIIGHIPGAEPPSDDPPLPRARPGHPATPGSRNIPAPRAAVRPVGRQAAQRPRHGTWITSASAPNEGTREPHERRPRGSTTSSIKGDRHDGECAHRSPLTSSEVSGLARPRWTSAPKATTMDLRTSPPPCHHPPRR</sequence>
<organism evidence="2 3">
    <name type="scientific">Rhodococcus oxybenzonivorans</name>
    <dbReference type="NCBI Taxonomy" id="1990687"/>
    <lineage>
        <taxon>Bacteria</taxon>
        <taxon>Bacillati</taxon>
        <taxon>Actinomycetota</taxon>
        <taxon>Actinomycetes</taxon>
        <taxon>Mycobacteriales</taxon>
        <taxon>Nocardiaceae</taxon>
        <taxon>Rhodococcus</taxon>
    </lineage>
</organism>
<keyword evidence="3" id="KW-1185">Reference proteome</keyword>
<dbReference type="Proteomes" id="UP000245711">
    <property type="component" value="Plasmid pRB98"/>
</dbReference>
<name>A0A2S2C5K7_9NOCA</name>
<feature type="compositionally biased region" description="Pro residues" evidence="1">
    <location>
        <begin position="198"/>
        <end position="208"/>
    </location>
</feature>
<reference evidence="2 3" key="1">
    <citation type="submission" date="2017-05" db="EMBL/GenBank/DDBJ databases">
        <title>Isolation of Rhodococcus sp. S2-17 biodegrading of BP-3.</title>
        <authorList>
            <person name="Lee Y."/>
            <person name="Kim K.H."/>
            <person name="Chun B.H."/>
            <person name="Jung H.S."/>
            <person name="Jeon C.O."/>
        </authorList>
    </citation>
    <scope>NUCLEOTIDE SEQUENCE [LARGE SCALE GENOMIC DNA]</scope>
    <source>
        <strain evidence="2 3">S2-17</strain>
        <plasmid evidence="3">prb98</plasmid>
    </source>
</reference>
<feature type="compositionally biased region" description="Basic and acidic residues" evidence="1">
    <location>
        <begin position="157"/>
        <end position="167"/>
    </location>
</feature>
<dbReference type="KEGG" id="roz:CBI38_31430"/>